<proteinExistence type="predicted"/>
<name>A0A1J4JX99_9EUKA</name>
<gene>
    <name evidence="2" type="ORF">TRFO_01433</name>
</gene>
<dbReference type="RefSeq" id="XP_068356913.1">
    <property type="nucleotide sequence ID" value="XM_068490099.1"/>
</dbReference>
<dbReference type="GO" id="GO:0019888">
    <property type="term" value="F:protein phosphatase regulator activity"/>
    <property type="evidence" value="ECO:0007669"/>
    <property type="project" value="InterPro"/>
</dbReference>
<reference evidence="2" key="1">
    <citation type="submission" date="2016-10" db="EMBL/GenBank/DDBJ databases">
        <authorList>
            <person name="Benchimol M."/>
            <person name="Almeida L.G."/>
            <person name="Vasconcelos A.T."/>
            <person name="Perreira-Neves A."/>
            <person name="Rosa I.A."/>
            <person name="Tasca T."/>
            <person name="Bogo M.R."/>
            <person name="de Souza W."/>
        </authorList>
    </citation>
    <scope>NUCLEOTIDE SEQUENCE [LARGE SCALE GENOMIC DNA]</scope>
    <source>
        <strain evidence="2">K</strain>
    </source>
</reference>
<dbReference type="AlphaFoldDB" id="A0A1J4JX99"/>
<dbReference type="InterPro" id="IPR011989">
    <property type="entry name" value="ARM-like"/>
</dbReference>
<dbReference type="FunFam" id="1.25.10.10:FF:000331">
    <property type="entry name" value="Phosphoprotein phosphatase, putative"/>
    <property type="match status" value="1"/>
</dbReference>
<dbReference type="GO" id="GO:0000159">
    <property type="term" value="C:protein phosphatase type 2A complex"/>
    <property type="evidence" value="ECO:0007669"/>
    <property type="project" value="InterPro"/>
</dbReference>
<evidence type="ECO:0000313" key="2">
    <source>
        <dbReference type="EMBL" id="OHT03777.1"/>
    </source>
</evidence>
<feature type="region of interest" description="Disordered" evidence="1">
    <location>
        <begin position="556"/>
        <end position="586"/>
    </location>
</feature>
<dbReference type="Proteomes" id="UP000179807">
    <property type="component" value="Unassembled WGS sequence"/>
</dbReference>
<dbReference type="Gene3D" id="1.25.10.10">
    <property type="entry name" value="Leucine-rich Repeat Variant"/>
    <property type="match status" value="1"/>
</dbReference>
<dbReference type="GeneID" id="94824803"/>
<dbReference type="InterPro" id="IPR016024">
    <property type="entry name" value="ARM-type_fold"/>
</dbReference>
<dbReference type="PANTHER" id="PTHR10257:SF3">
    <property type="entry name" value="SERINE_THREONINE-PROTEIN PHOSPHATASE 2A 56 KDA REGULATORY SUBUNIT GAMMA ISOFORM"/>
    <property type="match status" value="1"/>
</dbReference>
<feature type="compositionally biased region" description="Low complexity" evidence="1">
    <location>
        <begin position="558"/>
        <end position="570"/>
    </location>
</feature>
<accession>A0A1J4JX99</accession>
<organism evidence="2 3">
    <name type="scientific">Tritrichomonas foetus</name>
    <dbReference type="NCBI Taxonomy" id="1144522"/>
    <lineage>
        <taxon>Eukaryota</taxon>
        <taxon>Metamonada</taxon>
        <taxon>Parabasalia</taxon>
        <taxon>Tritrichomonadida</taxon>
        <taxon>Tritrichomonadidae</taxon>
        <taxon>Tritrichomonas</taxon>
    </lineage>
</organism>
<dbReference type="VEuPathDB" id="TrichDB:TRFO_01433"/>
<dbReference type="GO" id="GO:0007165">
    <property type="term" value="P:signal transduction"/>
    <property type="evidence" value="ECO:0007669"/>
    <property type="project" value="InterPro"/>
</dbReference>
<keyword evidence="3" id="KW-1185">Reference proteome</keyword>
<dbReference type="Pfam" id="PF01603">
    <property type="entry name" value="B56"/>
    <property type="match status" value="1"/>
</dbReference>
<dbReference type="EMBL" id="MLAK01000815">
    <property type="protein sequence ID" value="OHT03777.1"/>
    <property type="molecule type" value="Genomic_DNA"/>
</dbReference>
<dbReference type="PANTHER" id="PTHR10257">
    <property type="entry name" value="SERINE/THREONINE PROTEIN PHOSPHATASE 2A PP2A REGULATORY SUBUNIT B"/>
    <property type="match status" value="1"/>
</dbReference>
<protein>
    <submittedName>
        <fullName evidence="2">Phosphoprotein phosphatase</fullName>
    </submittedName>
</protein>
<feature type="compositionally biased region" description="Polar residues" evidence="1">
    <location>
        <begin position="577"/>
        <end position="586"/>
    </location>
</feature>
<dbReference type="SUPFAM" id="SSF48371">
    <property type="entry name" value="ARM repeat"/>
    <property type="match status" value="1"/>
</dbReference>
<comment type="caution">
    <text evidence="2">The sequence shown here is derived from an EMBL/GenBank/DDBJ whole genome shotgun (WGS) entry which is preliminary data.</text>
</comment>
<dbReference type="InterPro" id="IPR002554">
    <property type="entry name" value="PP2A_B56"/>
</dbReference>
<evidence type="ECO:0000256" key="1">
    <source>
        <dbReference type="SAM" id="MobiDB-lite"/>
    </source>
</evidence>
<evidence type="ECO:0000313" key="3">
    <source>
        <dbReference type="Proteomes" id="UP000179807"/>
    </source>
</evidence>
<sequence>MEISLRARYPTNRRTSLTLYNKPMNAVASKFRAIAKTTAVSKFSIRTSSSLTSKSKPLPDLLPLDDIECNDYIKSSSSTLTNSNTFPKFNSQNAPNATDVSIDEGVPNVIRLTGRNEPHQDLVIEDCPMLPHQIDSTFSSLFPKKVNIISSICDFSRPEADQEAKSIKSSTINELIILYSDTKLAKTIPLSLNKELLLSIWKNIKREIPRIPFLMMCADDEPRIEEPGLPHLIPLYTLLQKLIQSNPIPDLFNSDFSRNLIKLFAYPDFNERDQLSLTLLRYWSAFPNRQEMILNEIAALLGEYQFGDAPKFVVWPCLSFLYRSMKNSNSNVADIYVKIFSVHIVPLLTSAHFVSFYPQYKLLIESFLSIHTRYTASFLKAVLNRFPTTRPGKQASFIEIINNTFSKLSLSECQPLIKPLFNIYAKCASGCVKVAEMSFQIWTRRDLIPLIMENAKVIFPIVQQPLIICSKDYWSITIQNKALTVLKAMHDIDPYLYDEISQKSRLPVEEISTKQQKSWAIVARTAAKLDRGVNLGQILSTIQLMFNVQGSRNELMMNSSNTSSSANNSSPKPYLTGNKSSIPAWR</sequence>